<dbReference type="Pfam" id="PF00646">
    <property type="entry name" value="F-box"/>
    <property type="match status" value="1"/>
</dbReference>
<dbReference type="InterPro" id="IPR017451">
    <property type="entry name" value="F-box-assoc_interact_dom"/>
</dbReference>
<dbReference type="SMART" id="SM00256">
    <property type="entry name" value="FBOX"/>
    <property type="match status" value="1"/>
</dbReference>
<dbReference type="Gene3D" id="1.20.1280.50">
    <property type="match status" value="1"/>
</dbReference>
<organism evidence="2 3">
    <name type="scientific">Kalanchoe fedtschenkoi</name>
    <name type="common">Lavender scallops</name>
    <name type="synonym">South American air plant</name>
    <dbReference type="NCBI Taxonomy" id="63787"/>
    <lineage>
        <taxon>Eukaryota</taxon>
        <taxon>Viridiplantae</taxon>
        <taxon>Streptophyta</taxon>
        <taxon>Embryophyta</taxon>
        <taxon>Tracheophyta</taxon>
        <taxon>Spermatophyta</taxon>
        <taxon>Magnoliopsida</taxon>
        <taxon>eudicotyledons</taxon>
        <taxon>Gunneridae</taxon>
        <taxon>Pentapetalae</taxon>
        <taxon>Saxifragales</taxon>
        <taxon>Crassulaceae</taxon>
        <taxon>Kalanchoe</taxon>
    </lineage>
</organism>
<dbReference type="InterPro" id="IPR036047">
    <property type="entry name" value="F-box-like_dom_sf"/>
</dbReference>
<dbReference type="Proteomes" id="UP000594263">
    <property type="component" value="Unplaced"/>
</dbReference>
<evidence type="ECO:0000313" key="3">
    <source>
        <dbReference type="Proteomes" id="UP000594263"/>
    </source>
</evidence>
<dbReference type="EnsemblPlants" id="Kaladp0062s0024.1.v1.1">
    <property type="protein sequence ID" value="Kaladp0062s0024.1.v1.1.CDS.1"/>
    <property type="gene ID" value="Kaladp0062s0024.v1.1"/>
</dbReference>
<evidence type="ECO:0000313" key="2">
    <source>
        <dbReference type="EnsemblPlants" id="Kaladp0062s0024.1.v1.1.CDS.1"/>
    </source>
</evidence>
<dbReference type="NCBIfam" id="TIGR01640">
    <property type="entry name" value="F_box_assoc_1"/>
    <property type="match status" value="1"/>
</dbReference>
<proteinExistence type="predicted"/>
<dbReference type="AlphaFoldDB" id="A0A7N0UE55"/>
<reference evidence="2" key="1">
    <citation type="submission" date="2021-01" db="UniProtKB">
        <authorList>
            <consortium name="EnsemblPlants"/>
        </authorList>
    </citation>
    <scope>IDENTIFICATION</scope>
</reference>
<dbReference type="InterPro" id="IPR001810">
    <property type="entry name" value="F-box_dom"/>
</dbReference>
<sequence length="271" mass="30301">MAQLPDHITDLILLNLPVKTLLRFRSVCRRWNDTVTSSTFAKQHMKSVAATPAACCNFFYSKASSCNQFCPRLSVFRISSAGPVRATGRVLHLPFRVDAAGVRKTWIHHSSCDGLLFMVELGVDVRSSFIRVWNPATGEHKDAAWPRSLTDMDANVMDGWVGFGHAPRVDDHKIVVMCDSGHGWSIQILSLKTNAWRAVAASPCLDSVRGGMDQQMNSVAVDGSVYWIVSVKTTEDGIYCEHGLLKFDLDEETFQVSFIIFYLQLKLFEIL</sequence>
<dbReference type="PANTHER" id="PTHR31672:SF13">
    <property type="entry name" value="F-BOX PROTEIN CPR30-LIKE"/>
    <property type="match status" value="1"/>
</dbReference>
<evidence type="ECO:0000259" key="1">
    <source>
        <dbReference type="PROSITE" id="PS50181"/>
    </source>
</evidence>
<dbReference type="InterPro" id="IPR050796">
    <property type="entry name" value="SCF_F-box_component"/>
</dbReference>
<dbReference type="SUPFAM" id="SSF63825">
    <property type="entry name" value="YWTD domain"/>
    <property type="match status" value="1"/>
</dbReference>
<name>A0A7N0UE55_KALFE</name>
<dbReference type="PANTHER" id="PTHR31672">
    <property type="entry name" value="BNACNNG10540D PROTEIN"/>
    <property type="match status" value="1"/>
</dbReference>
<accession>A0A7N0UE55</accession>
<dbReference type="OMA" id="YACTLRT"/>
<dbReference type="SUPFAM" id="SSF81383">
    <property type="entry name" value="F-box domain"/>
    <property type="match status" value="1"/>
</dbReference>
<protein>
    <recommendedName>
        <fullName evidence="1">F-box domain-containing protein</fullName>
    </recommendedName>
</protein>
<dbReference type="InterPro" id="IPR006527">
    <property type="entry name" value="F-box-assoc_dom_typ1"/>
</dbReference>
<dbReference type="Pfam" id="PF07734">
    <property type="entry name" value="FBA_1"/>
    <property type="match status" value="1"/>
</dbReference>
<feature type="domain" description="F-box" evidence="1">
    <location>
        <begin position="1"/>
        <end position="44"/>
    </location>
</feature>
<dbReference type="PROSITE" id="PS50181">
    <property type="entry name" value="FBOX"/>
    <property type="match status" value="1"/>
</dbReference>
<dbReference type="Gramene" id="Kaladp0062s0024.1.v1.1">
    <property type="protein sequence ID" value="Kaladp0062s0024.1.v1.1.CDS.1"/>
    <property type="gene ID" value="Kaladp0062s0024.v1.1"/>
</dbReference>
<keyword evidence="3" id="KW-1185">Reference proteome</keyword>